<name>A0ABS7ZEH7_9MICO</name>
<gene>
    <name evidence="2" type="ORF">LEP48_08705</name>
</gene>
<keyword evidence="3" id="KW-1185">Reference proteome</keyword>
<dbReference type="Proteomes" id="UP001319870">
    <property type="component" value="Unassembled WGS sequence"/>
</dbReference>
<dbReference type="InterPro" id="IPR021522">
    <property type="entry name" value="MctB"/>
</dbReference>
<accession>A0ABS7ZEH7</accession>
<reference evidence="2 3" key="1">
    <citation type="submission" date="2021-09" db="EMBL/GenBank/DDBJ databases">
        <title>Isoptericola luteus sp. nov., a novel bacterium isolated from Harbin, the capital city of Heilongjiang province.</title>
        <authorList>
            <person name="Li J."/>
        </authorList>
    </citation>
    <scope>NUCLEOTIDE SEQUENCE [LARGE SCALE GENOMIC DNA]</scope>
    <source>
        <strain evidence="2 3">NEAU-Y5</strain>
    </source>
</reference>
<comment type="caution">
    <text evidence="2">The sequence shown here is derived from an EMBL/GenBank/DDBJ whole genome shotgun (WGS) entry which is preliminary data.</text>
</comment>
<feature type="region of interest" description="Disordered" evidence="1">
    <location>
        <begin position="313"/>
        <end position="344"/>
    </location>
</feature>
<dbReference type="Pfam" id="PF11382">
    <property type="entry name" value="MctB"/>
    <property type="match status" value="1"/>
</dbReference>
<sequence length="344" mass="34862">MIDFRYHLVSLISVFLALAIGIILGAGPLQGALGDQLTDQVGTLRAERNALRDELNQAEATATEQRRFIDAAGDQLVAGALTDKRVAVVDVDGAGDGVTGPLVEQLEAAGATIVAQEALTESWTAADEATMRDTVAGGLREGLADGLEEGTIGDETGTSAVLGAALTLALTDADPVDPALRSTEAADLQQQLERFGLVDVEMAPEAPADAILLVSGGETGAQGESPDDVDPAEWGVGSLVGLAGMAGDITGATVVAGPTTADGDLVSEVRADDDVVSVVSTVSGTEQLTGRVVVPLAVAAQLGGTVDQYGFEEGATVLPAKPEEQDAQSDDASADGQETTGDEQ</sequence>
<proteinExistence type="predicted"/>
<dbReference type="EMBL" id="JAIXCQ010000005">
    <property type="protein sequence ID" value="MCA5893430.1"/>
    <property type="molecule type" value="Genomic_DNA"/>
</dbReference>
<dbReference type="RefSeq" id="WP_225565204.1">
    <property type="nucleotide sequence ID" value="NZ_JAIXCQ010000005.1"/>
</dbReference>
<evidence type="ECO:0000313" key="3">
    <source>
        <dbReference type="Proteomes" id="UP001319870"/>
    </source>
</evidence>
<evidence type="ECO:0000256" key="1">
    <source>
        <dbReference type="SAM" id="MobiDB-lite"/>
    </source>
</evidence>
<evidence type="ECO:0000313" key="2">
    <source>
        <dbReference type="EMBL" id="MCA5893430.1"/>
    </source>
</evidence>
<organism evidence="2 3">
    <name type="scientific">Isoptericola luteus</name>
    <dbReference type="NCBI Taxonomy" id="2879484"/>
    <lineage>
        <taxon>Bacteria</taxon>
        <taxon>Bacillati</taxon>
        <taxon>Actinomycetota</taxon>
        <taxon>Actinomycetes</taxon>
        <taxon>Micrococcales</taxon>
        <taxon>Promicromonosporaceae</taxon>
        <taxon>Isoptericola</taxon>
    </lineage>
</organism>
<protein>
    <submittedName>
        <fullName evidence="2">Copper transporter</fullName>
    </submittedName>
</protein>